<dbReference type="Gene3D" id="3.30.2310.20">
    <property type="entry name" value="RelE-like"/>
    <property type="match status" value="1"/>
</dbReference>
<accession>A0ABY7QVM6</accession>
<gene>
    <name evidence="2" type="ORF">O6R05_04300</name>
</gene>
<dbReference type="Proteomes" id="UP001210339">
    <property type="component" value="Chromosome"/>
</dbReference>
<name>A0ABY7QVM6_9FIRM</name>
<dbReference type="InterPro" id="IPR009614">
    <property type="entry name" value="YoeB_toxin"/>
</dbReference>
<evidence type="ECO:0000256" key="1">
    <source>
        <dbReference type="ARBA" id="ARBA00050056"/>
    </source>
</evidence>
<dbReference type="EMBL" id="CP115667">
    <property type="protein sequence ID" value="WBW50772.1"/>
    <property type="molecule type" value="Genomic_DNA"/>
</dbReference>
<dbReference type="SUPFAM" id="SSF143011">
    <property type="entry name" value="RelE-like"/>
    <property type="match status" value="1"/>
</dbReference>
<dbReference type="Pfam" id="PF06769">
    <property type="entry name" value="YoeB_toxin"/>
    <property type="match status" value="1"/>
</dbReference>
<sequence length="63" mass="7391">MEPGLSISNGNRKIKTLKRINALRKAIDRNGKFGMRKPEPLGFEVSGFWSRRINLDYRLSYRH</sequence>
<organism evidence="2 3">
    <name type="scientific">Peptoniphilus equinus</name>
    <dbReference type="NCBI Taxonomy" id="3016343"/>
    <lineage>
        <taxon>Bacteria</taxon>
        <taxon>Bacillati</taxon>
        <taxon>Bacillota</taxon>
        <taxon>Tissierellia</taxon>
        <taxon>Tissierellales</taxon>
        <taxon>Peptoniphilaceae</taxon>
        <taxon>Peptoniphilus</taxon>
    </lineage>
</organism>
<proteinExistence type="predicted"/>
<protein>
    <recommendedName>
        <fullName evidence="1">Endoribonuclease YoeB</fullName>
    </recommendedName>
</protein>
<keyword evidence="3" id="KW-1185">Reference proteome</keyword>
<dbReference type="InterPro" id="IPR035093">
    <property type="entry name" value="RelE/ParE_toxin_dom_sf"/>
</dbReference>
<evidence type="ECO:0000313" key="2">
    <source>
        <dbReference type="EMBL" id="WBW50772.1"/>
    </source>
</evidence>
<reference evidence="2 3" key="1">
    <citation type="submission" date="2023-01" db="EMBL/GenBank/DDBJ databases">
        <authorList>
            <person name="Lee S.H."/>
            <person name="Jung H.S."/>
            <person name="Yun J.U."/>
        </authorList>
    </citation>
    <scope>NUCLEOTIDE SEQUENCE [LARGE SCALE GENOMIC DNA]</scope>
    <source>
        <strain evidence="2 3">CBA3646</strain>
    </source>
</reference>
<evidence type="ECO:0000313" key="3">
    <source>
        <dbReference type="Proteomes" id="UP001210339"/>
    </source>
</evidence>